<protein>
    <recommendedName>
        <fullName evidence="7">tRNA (guanine(26)-N(2))-dimethyltransferase</fullName>
        <ecNumber evidence="7">2.1.1.216</ecNumber>
    </recommendedName>
</protein>
<keyword evidence="5 9" id="KW-0819">tRNA processing</keyword>
<evidence type="ECO:0000256" key="5">
    <source>
        <dbReference type="ARBA" id="ARBA00022694"/>
    </source>
</evidence>
<evidence type="ECO:0000256" key="9">
    <source>
        <dbReference type="PROSITE-ProRule" id="PRU00958"/>
    </source>
</evidence>
<dbReference type="EMBL" id="CAJNDS010002080">
    <property type="protein sequence ID" value="CAE7311599.1"/>
    <property type="molecule type" value="Genomic_DNA"/>
</dbReference>
<evidence type="ECO:0000256" key="8">
    <source>
        <dbReference type="ARBA" id="ARBA00051897"/>
    </source>
</evidence>
<evidence type="ECO:0000313" key="11">
    <source>
        <dbReference type="Proteomes" id="UP000604046"/>
    </source>
</evidence>
<dbReference type="Gene3D" id="3.40.50.150">
    <property type="entry name" value="Vaccinia Virus protein VP39"/>
    <property type="match status" value="1"/>
</dbReference>
<dbReference type="GO" id="GO:0005634">
    <property type="term" value="C:nucleus"/>
    <property type="evidence" value="ECO:0007669"/>
    <property type="project" value="TreeGrafter"/>
</dbReference>
<evidence type="ECO:0000256" key="2">
    <source>
        <dbReference type="ARBA" id="ARBA00022603"/>
    </source>
</evidence>
<evidence type="ECO:0000256" key="6">
    <source>
        <dbReference type="ARBA" id="ARBA00022884"/>
    </source>
</evidence>
<dbReference type="GO" id="GO:0160104">
    <property type="term" value="F:tRNA (guanine(26)-N2)-dimethyltransferase activity"/>
    <property type="evidence" value="ECO:0007669"/>
    <property type="project" value="UniProtKB-EC"/>
</dbReference>
<evidence type="ECO:0000256" key="7">
    <source>
        <dbReference type="ARBA" id="ARBA00039099"/>
    </source>
</evidence>
<proteinExistence type="inferred from homology"/>
<dbReference type="GO" id="GO:0002940">
    <property type="term" value="P:tRNA N2-guanine methylation"/>
    <property type="evidence" value="ECO:0007669"/>
    <property type="project" value="TreeGrafter"/>
</dbReference>
<evidence type="ECO:0000256" key="1">
    <source>
        <dbReference type="ARBA" id="ARBA00022555"/>
    </source>
</evidence>
<dbReference type="AlphaFoldDB" id="A0A812NAV8"/>
<dbReference type="GO" id="GO:0000049">
    <property type="term" value="F:tRNA binding"/>
    <property type="evidence" value="ECO:0007669"/>
    <property type="project" value="UniProtKB-UniRule"/>
</dbReference>
<comment type="catalytic activity">
    <reaction evidence="8">
        <text>guanosine(26) in tRNA + 2 S-adenosyl-L-methionine = N(2)-dimethylguanosine(26) in tRNA + 2 S-adenosyl-L-homocysteine + 2 H(+)</text>
        <dbReference type="Rhea" id="RHEA:43140"/>
        <dbReference type="Rhea" id="RHEA-COMP:10359"/>
        <dbReference type="Rhea" id="RHEA-COMP:10360"/>
        <dbReference type="ChEBI" id="CHEBI:15378"/>
        <dbReference type="ChEBI" id="CHEBI:57856"/>
        <dbReference type="ChEBI" id="CHEBI:59789"/>
        <dbReference type="ChEBI" id="CHEBI:74269"/>
        <dbReference type="ChEBI" id="CHEBI:74513"/>
        <dbReference type="EC" id="2.1.1.216"/>
    </reaction>
</comment>
<sequence>MSTDEGSIIQRVEALEATMEQVATALRNLETSFAALNRSYTRRAKGFGGLGQEAYDVIDLDPYGTVAPFIDSAIQAVADGGLLCITSTDMPVLGGNHPETCFARITYWFLVRK</sequence>
<keyword evidence="11" id="KW-1185">Reference proteome</keyword>
<accession>A0A812NAV8</accession>
<dbReference type="Proteomes" id="UP000604046">
    <property type="component" value="Unassembled WGS sequence"/>
</dbReference>
<dbReference type="OrthoDB" id="6349953at2759"/>
<evidence type="ECO:0000256" key="3">
    <source>
        <dbReference type="ARBA" id="ARBA00022679"/>
    </source>
</evidence>
<dbReference type="PROSITE" id="PS51626">
    <property type="entry name" value="SAM_MT_TRM1"/>
    <property type="match status" value="1"/>
</dbReference>
<gene>
    <name evidence="10" type="primary">Trmt1</name>
    <name evidence="10" type="ORF">SNAT2548_LOCUS16360</name>
</gene>
<name>A0A812NAV8_9DINO</name>
<dbReference type="InterPro" id="IPR029063">
    <property type="entry name" value="SAM-dependent_MTases_sf"/>
</dbReference>
<dbReference type="Pfam" id="PF02005">
    <property type="entry name" value="TRM"/>
    <property type="match status" value="1"/>
</dbReference>
<comment type="caution">
    <text evidence="10">The sequence shown here is derived from an EMBL/GenBank/DDBJ whole genome shotgun (WGS) entry which is preliminary data.</text>
</comment>
<keyword evidence="3 9" id="KW-0808">Transferase</keyword>
<keyword evidence="2 9" id="KW-0489">Methyltransferase</keyword>
<dbReference type="InterPro" id="IPR002905">
    <property type="entry name" value="Trm1"/>
</dbReference>
<organism evidence="10 11">
    <name type="scientific">Symbiodinium natans</name>
    <dbReference type="NCBI Taxonomy" id="878477"/>
    <lineage>
        <taxon>Eukaryota</taxon>
        <taxon>Sar</taxon>
        <taxon>Alveolata</taxon>
        <taxon>Dinophyceae</taxon>
        <taxon>Suessiales</taxon>
        <taxon>Symbiodiniaceae</taxon>
        <taxon>Symbiodinium</taxon>
    </lineage>
</organism>
<keyword evidence="6 9" id="KW-0694">RNA-binding</keyword>
<dbReference type="PANTHER" id="PTHR10631">
    <property type="entry name" value="N 2 ,N 2 -DIMETHYLGUANOSINE TRNA METHYLTRANSFERASE"/>
    <property type="match status" value="1"/>
</dbReference>
<keyword evidence="1 9" id="KW-0820">tRNA-binding</keyword>
<dbReference type="PANTHER" id="PTHR10631:SF3">
    <property type="entry name" value="TRNA (GUANINE(26)-N(2))-DIMETHYLTRANSFERASE"/>
    <property type="match status" value="1"/>
</dbReference>
<comment type="similarity">
    <text evidence="9">Belongs to the class I-like SAM-binding methyltransferase superfamily. Trm1 family.</text>
</comment>
<dbReference type="SUPFAM" id="SSF53335">
    <property type="entry name" value="S-adenosyl-L-methionine-dependent methyltransferases"/>
    <property type="match status" value="1"/>
</dbReference>
<evidence type="ECO:0000256" key="4">
    <source>
        <dbReference type="ARBA" id="ARBA00022691"/>
    </source>
</evidence>
<evidence type="ECO:0000313" key="10">
    <source>
        <dbReference type="EMBL" id="CAE7311599.1"/>
    </source>
</evidence>
<keyword evidence="4 9" id="KW-0949">S-adenosyl-L-methionine</keyword>
<reference evidence="10" key="1">
    <citation type="submission" date="2021-02" db="EMBL/GenBank/DDBJ databases">
        <authorList>
            <person name="Dougan E. K."/>
            <person name="Rhodes N."/>
            <person name="Thang M."/>
            <person name="Chan C."/>
        </authorList>
    </citation>
    <scope>NUCLEOTIDE SEQUENCE</scope>
</reference>
<dbReference type="EC" id="2.1.1.216" evidence="7"/>